<keyword evidence="2" id="KW-1185">Reference proteome</keyword>
<protein>
    <submittedName>
        <fullName evidence="1">Uncharacterized protein</fullName>
    </submittedName>
</protein>
<accession>A0ACC3BX18</accession>
<evidence type="ECO:0000313" key="2">
    <source>
        <dbReference type="Proteomes" id="UP000798662"/>
    </source>
</evidence>
<gene>
    <name evidence="1" type="ORF">I4F81_005009</name>
</gene>
<organism evidence="1 2">
    <name type="scientific">Pyropia yezoensis</name>
    <name type="common">Susabi-nori</name>
    <name type="synonym">Porphyra yezoensis</name>
    <dbReference type="NCBI Taxonomy" id="2788"/>
    <lineage>
        <taxon>Eukaryota</taxon>
        <taxon>Rhodophyta</taxon>
        <taxon>Bangiophyceae</taxon>
        <taxon>Bangiales</taxon>
        <taxon>Bangiaceae</taxon>
        <taxon>Pyropia</taxon>
    </lineage>
</organism>
<dbReference type="EMBL" id="CM020618">
    <property type="protein sequence ID" value="KAK1862435.1"/>
    <property type="molecule type" value="Genomic_DNA"/>
</dbReference>
<sequence length="622" mass="64361">MGSRGLWRRLAGGVVALTALSIQASPESGAGAAAQAVVGGSFSTLVTAGYQAWFSCPTSPTDPTRWRHWTTRGAPSPGSSLGEAGRITIDLFPDVREYPPEALCEAPALGRLGAGAGGGDAAGPPARLFDSAAPTVIDTHFRWMREYGLDGVGVQRFLSTLRGDDPERGLSILRHVRDAADRHGRVYYVMYDTSGGDAEGWVQTVQKDWTALTSTADRSAGKLSSAGPATSASYGIDIVGSSGSRYAHEDLGPTADAWGRRGKVPVVTLWGLGVPSRPGSGAQAKALIEWFKRRGVYVVGGVPYQWRSSPALDAVAQPGGETAFLELLGKVKRGFSSAYAALDGVQPWAVGQYNTLEDVRRAYATDVPPSRRDSVPMDLVRTRAAGQAYFAVLYPGFSWANLKPGRPLNQIPRRGGAFFWAQAVHAAGAGAGAYIAMFDEYDEATAIAKAAADAGGAPPASTQPFLTLDADGAALSADFYLRLAGAAAARIKQRPPLPAAASAAALRAPVPVPANVARLSARGTLPPDGRLASADGNASLRYQRDGNLVLYGGAGPVWASNTAGTAPRRVVVGDDGSVAVEDAGGGRVWASATGGAGAALELAAGPSLLVRRVDGSVAEVLA</sequence>
<name>A0ACC3BX18_PYRYE</name>
<evidence type="ECO:0000313" key="1">
    <source>
        <dbReference type="EMBL" id="KAK1862435.1"/>
    </source>
</evidence>
<dbReference type="Proteomes" id="UP000798662">
    <property type="component" value="Chromosome 1"/>
</dbReference>
<comment type="caution">
    <text evidence="1">The sequence shown here is derived from an EMBL/GenBank/DDBJ whole genome shotgun (WGS) entry which is preliminary data.</text>
</comment>
<proteinExistence type="predicted"/>
<reference evidence="1" key="1">
    <citation type="submission" date="2019-11" db="EMBL/GenBank/DDBJ databases">
        <title>Nori genome reveals adaptations in red seaweeds to the harsh intertidal environment.</title>
        <authorList>
            <person name="Wang D."/>
            <person name="Mao Y."/>
        </authorList>
    </citation>
    <scope>NUCLEOTIDE SEQUENCE</scope>
    <source>
        <tissue evidence="1">Gametophyte</tissue>
    </source>
</reference>